<proteinExistence type="predicted"/>
<comment type="caution">
    <text evidence="2">The sequence shown here is derived from an EMBL/GenBank/DDBJ whole genome shotgun (WGS) entry which is preliminary data.</text>
</comment>
<reference evidence="2 3" key="1">
    <citation type="submission" date="2021-06" db="EMBL/GenBank/DDBJ databases">
        <title>Chromosome-level genome assembly of the red-tail catfish (Hemibagrus wyckioides).</title>
        <authorList>
            <person name="Shao F."/>
        </authorList>
    </citation>
    <scope>NUCLEOTIDE SEQUENCE [LARGE SCALE GENOMIC DNA]</scope>
    <source>
        <strain evidence="2">EC202008001</strain>
        <tissue evidence="2">Blood</tissue>
    </source>
</reference>
<keyword evidence="1" id="KW-1133">Transmembrane helix</keyword>
<gene>
    <name evidence="2" type="ORF">KOW79_002030</name>
</gene>
<keyword evidence="3" id="KW-1185">Reference proteome</keyword>
<accession>A0A9D3P2V1</accession>
<dbReference type="EMBL" id="JAHKSW010000003">
    <property type="protein sequence ID" value="KAG7333623.1"/>
    <property type="molecule type" value="Genomic_DNA"/>
</dbReference>
<keyword evidence="1" id="KW-0472">Membrane</keyword>
<dbReference type="Proteomes" id="UP000824219">
    <property type="component" value="Linkage Group LG03"/>
</dbReference>
<name>A0A9D3P2V1_9TELE</name>
<evidence type="ECO:0000313" key="2">
    <source>
        <dbReference type="EMBL" id="KAG7333623.1"/>
    </source>
</evidence>
<dbReference type="OrthoDB" id="8941791at2759"/>
<evidence type="ECO:0000313" key="3">
    <source>
        <dbReference type="Proteomes" id="UP000824219"/>
    </source>
</evidence>
<organism evidence="2 3">
    <name type="scientific">Hemibagrus wyckioides</name>
    <dbReference type="NCBI Taxonomy" id="337641"/>
    <lineage>
        <taxon>Eukaryota</taxon>
        <taxon>Metazoa</taxon>
        <taxon>Chordata</taxon>
        <taxon>Craniata</taxon>
        <taxon>Vertebrata</taxon>
        <taxon>Euteleostomi</taxon>
        <taxon>Actinopterygii</taxon>
        <taxon>Neopterygii</taxon>
        <taxon>Teleostei</taxon>
        <taxon>Ostariophysi</taxon>
        <taxon>Siluriformes</taxon>
        <taxon>Bagridae</taxon>
        <taxon>Hemibagrus</taxon>
    </lineage>
</organism>
<feature type="transmembrane region" description="Helical" evidence="1">
    <location>
        <begin position="1541"/>
        <end position="1574"/>
    </location>
</feature>
<evidence type="ECO:0000256" key="1">
    <source>
        <dbReference type="SAM" id="Phobius"/>
    </source>
</evidence>
<sequence>MTLKNRIRFPFLNINGTSNTTYVTMFCLWLVLSGAGAQSTIAITTETTELMTQNTIATESNAAETASTFIPMSTTTEEPTTTADTSSASTVPATELTILTTEATINGSAVVQTKIVFSSSSPVPSESLVLSVIQTLLSARLSNLTDSLKVLNFTYEKISDTSYAVKFTFNISNVSMTQNPDLRNDTYSQIESIVNNALNTLLNEAGAEPFEPQSSFFTSSGNQVNGNMTYHFQDGDTKTPAAFLNELKAQITPIVKPPVTNPSCTYNNYMFNLIRSGSALVQTTMVFNSSSPVPSESLVLSVIQTLLSARLSNLTDSVKVLNFTYEKISDTSYAVKFTFDISNISMTQNPDLRNETYNQLKSIINNTLNTLLNEAGAEPFEPQSSFFTSSGNQVNGNMTYHFQDGDTKTPAAFLNELKAQITPISGSALVQTTMVFNSSSPVPSETYNNYMFNLIRSGSALVQTTMVFNSSSPVPSESLVLSVIQTLLSARLSNLTDSVKVLNFTYEKISDTSYAVKFTFDISNISMTQNPDLRNETYNQLKSIINNTLNTLLNEAGAEPFEPQSSYFTSSGNQVNGSMTYHFQDGDTKTPAAFLNELKAQITPISGSALVQTTMVFNSSSPVPSESLVLSVIQTLLSARLSNLTDSVKVLNFTYEKISDTSYAVKFRFDISNISMTQNPDLRNETYNQLKSIINNTLNTLLNEAGAEPFEPQSSFFTSSGNQVNGNMTYHFQDGDTKTPAAFLNELKAQITPISGSALVQTTMVFNSSSPVPSESLVLSVIQTLLSARLSNLTDSVKVLNFTYEKISDTSYAVKFRFDISNISMTQNPDLRNETYNQLKSIINNTLNTLLNEAGAEPFEPQSSYFTSSGNQVNGSMTYHFQDGDTKTPAAFLNELKAQITPISGSALVQTTMVFNSSSPVPSESLVLSVIQTLLSARLSNLTDSVKVLNFTYEKISDTSYAVKFRFDISNISMTQNPDLRNETYNQLKSIINNTLNTLLNEAGAEPFEPQSSFFTSSGNQVNGSMTYHFQDGDTKTPAAFLNELKAQITPISGSALVQTTMVFNSSSPVPSESLVLSVIQTLLSARLSNLTDSVKVLNFTYEKISDTSYAVKFRFDISNISMTQNPDLRNETYNQLKSIINNTLNTLLNEAGAEPFEPQSSYFTSSGNQVNGSMTYHFQDGDTKTPAAFLNELKAQITPISGSALVQTTMVFNSSSPVPSESLVLSVIQTLLSARLSNLTDSVKVLNFTYEKISDTSYAVKFRFDISNISMTQNPDLRNETYNQLKSIINNTLNTLLNEAGAEPFEPQSSFFTSSGNQVNGSMTYHFQDGDTKTPAAFLNELKAQSTPLLGNVLIYIRLVFKNLTRVPSEADVLSAANALLDTKIRRTRDLVTQKLSDPVSIQDVKYDKTDNNSYIISFGFQISNVNISRDIQLRNETYNLIQTTINSLLNTILNVKGAPEFFFPHANYTFDGKEIVANSEYIFVEGDTKWTPSGFLFAILNISGLSTVTTPAAQTDPPVHAVLRPTVHAQNTITDGNSAWILGIIIPCSIFIILIPCWILLCCLLCGCCAGLRRRYSRRRSYNVQYATRNGLF</sequence>
<protein>
    <submittedName>
        <fullName evidence="2">Uncharacterized protein</fullName>
    </submittedName>
</protein>
<keyword evidence="1" id="KW-0812">Transmembrane</keyword>